<dbReference type="EMBL" id="PUWT01000005">
    <property type="protein sequence ID" value="PQQ29155.1"/>
    <property type="molecule type" value="Genomic_DNA"/>
</dbReference>
<organism evidence="2 3">
    <name type="scientific">Photorhabdus hindustanensis</name>
    <dbReference type="NCBI Taxonomy" id="2918802"/>
    <lineage>
        <taxon>Bacteria</taxon>
        <taxon>Pseudomonadati</taxon>
        <taxon>Pseudomonadota</taxon>
        <taxon>Gammaproteobacteria</taxon>
        <taxon>Enterobacterales</taxon>
        <taxon>Morganellaceae</taxon>
        <taxon>Photorhabdus</taxon>
    </lineage>
</organism>
<gene>
    <name evidence="2" type="ORF">C6H66_02445</name>
</gene>
<dbReference type="RefSeq" id="WP_105394712.1">
    <property type="nucleotide sequence ID" value="NZ_CAWNTA010000116.1"/>
</dbReference>
<dbReference type="AlphaFoldDB" id="A0A2S8Q8E5"/>
<keyword evidence="1" id="KW-0472">Membrane</keyword>
<dbReference type="Proteomes" id="UP000239550">
    <property type="component" value="Unassembled WGS sequence"/>
</dbReference>
<evidence type="ECO:0000313" key="2">
    <source>
        <dbReference type="EMBL" id="PQQ29155.1"/>
    </source>
</evidence>
<evidence type="ECO:0000256" key="1">
    <source>
        <dbReference type="SAM" id="Phobius"/>
    </source>
</evidence>
<name>A0A2S8Q8E5_9GAMM</name>
<feature type="transmembrane region" description="Helical" evidence="1">
    <location>
        <begin position="37"/>
        <end position="56"/>
    </location>
</feature>
<proteinExistence type="predicted"/>
<keyword evidence="1" id="KW-0812">Transmembrane</keyword>
<feature type="transmembrane region" description="Helical" evidence="1">
    <location>
        <begin position="161"/>
        <end position="179"/>
    </location>
</feature>
<comment type="caution">
    <text evidence="2">The sequence shown here is derived from an EMBL/GenBank/DDBJ whole genome shotgun (WGS) entry which is preliminary data.</text>
</comment>
<protein>
    <submittedName>
        <fullName evidence="2">Uncharacterized protein</fullName>
    </submittedName>
</protein>
<keyword evidence="1" id="KW-1133">Transmembrane helix</keyword>
<feature type="transmembrane region" description="Helical" evidence="1">
    <location>
        <begin position="93"/>
        <end position="111"/>
    </location>
</feature>
<feature type="transmembrane region" description="Helical" evidence="1">
    <location>
        <begin position="12"/>
        <end position="31"/>
    </location>
</feature>
<feature type="transmembrane region" description="Helical" evidence="1">
    <location>
        <begin position="68"/>
        <end position="87"/>
    </location>
</feature>
<accession>A0A2S8Q8E5</accession>
<keyword evidence="3" id="KW-1185">Reference proteome</keyword>
<evidence type="ECO:0000313" key="3">
    <source>
        <dbReference type="Proteomes" id="UP000239550"/>
    </source>
</evidence>
<sequence length="186" mass="21627">MKKILHTYGSFFIAKAISISVYSSALALWMPEKSINLQFQYLVLTELFYGMLLFPLKISIMKNRKDTYSYLSWSFIFVILGFIYAFITLDVNINLLILSISLLLFPIRLLLTTYGEITDIDNFILKENLSSMSSSIICAILFFIGYMTNTQFFLNIIYRELLTTILIIIFNLNLITLVFKIKKNQD</sequence>
<reference evidence="2 3" key="1">
    <citation type="submission" date="2018-02" db="EMBL/GenBank/DDBJ databases">
        <title>Five New Genomes of Indian Photorhabdus Isolates TSA.</title>
        <authorList>
            <person name="Dubay B."/>
            <person name="Somvanshi V.S."/>
        </authorList>
    </citation>
    <scope>NUCLEOTIDE SEQUENCE [LARGE SCALE GENOMIC DNA]</scope>
    <source>
        <strain evidence="2 3">H1</strain>
    </source>
</reference>
<feature type="transmembrane region" description="Helical" evidence="1">
    <location>
        <begin position="132"/>
        <end position="149"/>
    </location>
</feature>